<dbReference type="NCBIfam" id="TIGR02727">
    <property type="entry name" value="MTHFS_bact"/>
    <property type="match status" value="1"/>
</dbReference>
<dbReference type="InterPro" id="IPR037171">
    <property type="entry name" value="NagB/RpiA_transferase-like"/>
</dbReference>
<evidence type="ECO:0000256" key="1">
    <source>
        <dbReference type="ARBA" id="ARBA00010638"/>
    </source>
</evidence>
<keyword evidence="3 4" id="KW-0067">ATP-binding</keyword>
<dbReference type="EMBL" id="PQVF01000001">
    <property type="protein sequence ID" value="POY39092.1"/>
    <property type="molecule type" value="Genomic_DNA"/>
</dbReference>
<dbReference type="GO" id="GO:0030272">
    <property type="term" value="F:5-formyltetrahydrofolate cyclo-ligase activity"/>
    <property type="evidence" value="ECO:0007669"/>
    <property type="project" value="UniProtKB-EC"/>
</dbReference>
<keyword evidence="7" id="KW-1185">Reference proteome</keyword>
<dbReference type="InterPro" id="IPR024185">
    <property type="entry name" value="FTHF_cligase-like_sf"/>
</dbReference>
<evidence type="ECO:0000256" key="4">
    <source>
        <dbReference type="PIRSR" id="PIRSR006806-1"/>
    </source>
</evidence>
<evidence type="ECO:0000256" key="2">
    <source>
        <dbReference type="ARBA" id="ARBA00022741"/>
    </source>
</evidence>
<name>A0A2S5A9P1_9SPHI</name>
<dbReference type="AlphaFoldDB" id="A0A2S5A9P1"/>
<dbReference type="Proteomes" id="UP000236893">
    <property type="component" value="Unassembled WGS sequence"/>
</dbReference>
<evidence type="ECO:0000256" key="5">
    <source>
        <dbReference type="RuleBase" id="RU361279"/>
    </source>
</evidence>
<comment type="similarity">
    <text evidence="1 5">Belongs to the 5-formyltetrahydrofolate cyclo-ligase family.</text>
</comment>
<evidence type="ECO:0000313" key="6">
    <source>
        <dbReference type="EMBL" id="POY39092.1"/>
    </source>
</evidence>
<dbReference type="GO" id="GO:0035999">
    <property type="term" value="P:tetrahydrofolate interconversion"/>
    <property type="evidence" value="ECO:0007669"/>
    <property type="project" value="TreeGrafter"/>
</dbReference>
<feature type="binding site" evidence="4">
    <location>
        <position position="60"/>
    </location>
    <ligand>
        <name>substrate</name>
    </ligand>
</feature>
<feature type="binding site" evidence="4">
    <location>
        <position position="53"/>
    </location>
    <ligand>
        <name>substrate</name>
    </ligand>
</feature>
<sequence>MSILNNTKAFLRKEYLLKRKQLSEIEFQNINQLIVDQFKHVDLSKINTLHLFLSITEKHEINTQLLIDYLKENHPSIKIAIPQSNLSTLTLNHFLIDENLVIEKNSWNIPEPVAGNQISPELIDMVLVPLIVVDKRGYRVGYGKGFYDRFLADCRPDIQRIGLSQFEPIDYIEGLHEFDLPLDACITPSQIIRF</sequence>
<dbReference type="InterPro" id="IPR002698">
    <property type="entry name" value="FTHF_cligase"/>
</dbReference>
<evidence type="ECO:0000313" key="7">
    <source>
        <dbReference type="Proteomes" id="UP000236893"/>
    </source>
</evidence>
<protein>
    <recommendedName>
        <fullName evidence="5">5-formyltetrahydrofolate cyclo-ligase</fullName>
        <ecNumber evidence="5">6.3.3.2</ecNumber>
    </recommendedName>
</protein>
<evidence type="ECO:0000256" key="3">
    <source>
        <dbReference type="ARBA" id="ARBA00022840"/>
    </source>
</evidence>
<keyword evidence="5" id="KW-0479">Metal-binding</keyword>
<dbReference type="Gene3D" id="3.40.50.10420">
    <property type="entry name" value="NagB/RpiA/CoA transferase-like"/>
    <property type="match status" value="1"/>
</dbReference>
<dbReference type="Pfam" id="PF01812">
    <property type="entry name" value="5-FTHF_cyc-lig"/>
    <property type="match status" value="1"/>
</dbReference>
<accession>A0A2S5A9P1</accession>
<dbReference type="PIRSF" id="PIRSF006806">
    <property type="entry name" value="FTHF_cligase"/>
    <property type="match status" value="1"/>
</dbReference>
<reference evidence="6 7" key="1">
    <citation type="submission" date="2018-01" db="EMBL/GenBank/DDBJ databases">
        <authorList>
            <person name="Gaut B.S."/>
            <person name="Morton B.R."/>
            <person name="Clegg M.T."/>
            <person name="Duvall M.R."/>
        </authorList>
    </citation>
    <scope>NUCLEOTIDE SEQUENCE [LARGE SCALE GENOMIC DNA]</scope>
    <source>
        <strain evidence="6 7">HR-AV</strain>
    </source>
</reference>
<comment type="cofactor">
    <cofactor evidence="5">
        <name>Mg(2+)</name>
        <dbReference type="ChEBI" id="CHEBI:18420"/>
    </cofactor>
</comment>
<proteinExistence type="inferred from homology"/>
<comment type="caution">
    <text evidence="6">The sequence shown here is derived from an EMBL/GenBank/DDBJ whole genome shotgun (WGS) entry which is preliminary data.</text>
</comment>
<keyword evidence="2 4" id="KW-0547">Nucleotide-binding</keyword>
<gene>
    <name evidence="6" type="ORF">C3K47_00925</name>
</gene>
<comment type="catalytic activity">
    <reaction evidence="5">
        <text>(6S)-5-formyl-5,6,7,8-tetrahydrofolate + ATP = (6R)-5,10-methenyltetrahydrofolate + ADP + phosphate</text>
        <dbReference type="Rhea" id="RHEA:10488"/>
        <dbReference type="ChEBI" id="CHEBI:30616"/>
        <dbReference type="ChEBI" id="CHEBI:43474"/>
        <dbReference type="ChEBI" id="CHEBI:57455"/>
        <dbReference type="ChEBI" id="CHEBI:57457"/>
        <dbReference type="ChEBI" id="CHEBI:456216"/>
        <dbReference type="EC" id="6.3.3.2"/>
    </reaction>
</comment>
<dbReference type="PANTHER" id="PTHR23407">
    <property type="entry name" value="ATPASE INHIBITOR/5-FORMYLTETRAHYDROFOLATE CYCLO-LIGASE"/>
    <property type="match status" value="1"/>
</dbReference>
<dbReference type="SUPFAM" id="SSF100950">
    <property type="entry name" value="NagB/RpiA/CoA transferase-like"/>
    <property type="match status" value="1"/>
</dbReference>
<dbReference type="OrthoDB" id="9801938at2"/>
<dbReference type="PANTHER" id="PTHR23407:SF1">
    <property type="entry name" value="5-FORMYLTETRAHYDROFOLATE CYCLO-LIGASE"/>
    <property type="match status" value="1"/>
</dbReference>
<feature type="binding site" evidence="4">
    <location>
        <begin position="8"/>
        <end position="12"/>
    </location>
    <ligand>
        <name>ATP</name>
        <dbReference type="ChEBI" id="CHEBI:30616"/>
    </ligand>
</feature>
<feature type="binding site" evidence="4">
    <location>
        <begin position="139"/>
        <end position="147"/>
    </location>
    <ligand>
        <name>ATP</name>
        <dbReference type="ChEBI" id="CHEBI:30616"/>
    </ligand>
</feature>
<keyword evidence="5" id="KW-0460">Magnesium</keyword>
<dbReference type="GO" id="GO:0046872">
    <property type="term" value="F:metal ion binding"/>
    <property type="evidence" value="ECO:0007669"/>
    <property type="project" value="UniProtKB-KW"/>
</dbReference>
<organism evidence="6 7">
    <name type="scientific">Solitalea longa</name>
    <dbReference type="NCBI Taxonomy" id="2079460"/>
    <lineage>
        <taxon>Bacteria</taxon>
        <taxon>Pseudomonadati</taxon>
        <taxon>Bacteroidota</taxon>
        <taxon>Sphingobacteriia</taxon>
        <taxon>Sphingobacteriales</taxon>
        <taxon>Sphingobacteriaceae</taxon>
        <taxon>Solitalea</taxon>
    </lineage>
</organism>
<dbReference type="EC" id="6.3.3.2" evidence="5"/>
<keyword evidence="6" id="KW-0436">Ligase</keyword>
<dbReference type="GO" id="GO:0005524">
    <property type="term" value="F:ATP binding"/>
    <property type="evidence" value="ECO:0007669"/>
    <property type="project" value="UniProtKB-KW"/>
</dbReference>
<dbReference type="GO" id="GO:0009396">
    <property type="term" value="P:folic acid-containing compound biosynthetic process"/>
    <property type="evidence" value="ECO:0007669"/>
    <property type="project" value="TreeGrafter"/>
</dbReference>